<feature type="transmembrane region" description="Helical" evidence="1">
    <location>
        <begin position="17"/>
        <end position="36"/>
    </location>
</feature>
<keyword evidence="1" id="KW-0812">Transmembrane</keyword>
<evidence type="ECO:0000313" key="2">
    <source>
        <dbReference type="EMBL" id="CAB4937746.1"/>
    </source>
</evidence>
<keyword evidence="1" id="KW-1133">Transmembrane helix</keyword>
<dbReference type="Gene3D" id="3.30.110.170">
    <property type="entry name" value="Protein of unknown function (DUF541), domain 1"/>
    <property type="match status" value="1"/>
</dbReference>
<dbReference type="Gene3D" id="3.30.70.2970">
    <property type="entry name" value="Protein of unknown function (DUF541), domain 2"/>
    <property type="match status" value="1"/>
</dbReference>
<accession>A0A6J7J3T0</accession>
<dbReference type="PANTHER" id="PTHR34387">
    <property type="entry name" value="SLR1258 PROTEIN"/>
    <property type="match status" value="1"/>
</dbReference>
<dbReference type="GO" id="GO:0006974">
    <property type="term" value="P:DNA damage response"/>
    <property type="evidence" value="ECO:0007669"/>
    <property type="project" value="TreeGrafter"/>
</dbReference>
<keyword evidence="1" id="KW-0472">Membrane</keyword>
<dbReference type="InterPro" id="IPR052022">
    <property type="entry name" value="26kDa_periplasmic_antigen"/>
</dbReference>
<organism evidence="2">
    <name type="scientific">freshwater metagenome</name>
    <dbReference type="NCBI Taxonomy" id="449393"/>
    <lineage>
        <taxon>unclassified sequences</taxon>
        <taxon>metagenomes</taxon>
        <taxon>ecological metagenomes</taxon>
    </lineage>
</organism>
<dbReference type="Pfam" id="PF04402">
    <property type="entry name" value="SIMPL"/>
    <property type="match status" value="1"/>
</dbReference>
<gene>
    <name evidence="2" type="ORF">UFOPK3774_00447</name>
</gene>
<protein>
    <submittedName>
        <fullName evidence="2">Unannotated protein</fullName>
    </submittedName>
</protein>
<dbReference type="PANTHER" id="PTHR34387:SF2">
    <property type="entry name" value="SLR1258 PROTEIN"/>
    <property type="match status" value="1"/>
</dbReference>
<evidence type="ECO:0000256" key="1">
    <source>
        <dbReference type="SAM" id="Phobius"/>
    </source>
</evidence>
<dbReference type="AlphaFoldDB" id="A0A6J7J3T0"/>
<name>A0A6J7J3T0_9ZZZZ</name>
<dbReference type="EMBL" id="CAFBNG010000061">
    <property type="protein sequence ID" value="CAB4937746.1"/>
    <property type="molecule type" value="Genomic_DNA"/>
</dbReference>
<proteinExistence type="predicted"/>
<dbReference type="InterPro" id="IPR007497">
    <property type="entry name" value="SIMPL/DUF541"/>
</dbReference>
<sequence length="254" mass="26132">MSNDNSRDTVTIERNKGILILVSAVIISLALGIGLVKVGTGFASRSSDGIVVTGSAKVSATADNVVWTLSVQESAPSVGTAVTRVDAGIAKLNDYLSKGGIATDAITLGPVSSYAIQEYSNGNPTGRILSHQAQRDLTVRTTDVQKVAKLSQGIGALLSTGVNVNNSGPQYYVSTLPALRPQLLSEAVKDAKVRALALTQAVGGGVGAIVSVKSGPFQVTTPDSTNTADMGMYDTSSIEKTVTATVSVTFKTTK</sequence>
<reference evidence="2" key="1">
    <citation type="submission" date="2020-05" db="EMBL/GenBank/DDBJ databases">
        <authorList>
            <person name="Chiriac C."/>
            <person name="Salcher M."/>
            <person name="Ghai R."/>
            <person name="Kavagutti S V."/>
        </authorList>
    </citation>
    <scope>NUCLEOTIDE SEQUENCE</scope>
</reference>